<reference evidence="1 2" key="1">
    <citation type="submission" date="2020-08" db="EMBL/GenBank/DDBJ databases">
        <title>Genomic Encyclopedia of Type Strains, Phase IV (KMG-IV): sequencing the most valuable type-strain genomes for metagenomic binning, comparative biology and taxonomic classification.</title>
        <authorList>
            <person name="Goeker M."/>
        </authorList>
    </citation>
    <scope>NUCLEOTIDE SEQUENCE [LARGE SCALE GENOMIC DNA]</scope>
    <source>
        <strain evidence="1 2">DSM 19612</strain>
    </source>
</reference>
<evidence type="ECO:0000313" key="2">
    <source>
        <dbReference type="Proteomes" id="UP000581688"/>
    </source>
</evidence>
<keyword evidence="2" id="KW-1185">Reference proteome</keyword>
<comment type="caution">
    <text evidence="1">The sequence shown here is derived from an EMBL/GenBank/DDBJ whole genome shotgun (WGS) entry which is preliminary data.</text>
</comment>
<name>A0A841Q9K2_9BACI</name>
<accession>A0A841Q9K2</accession>
<dbReference type="RefSeq" id="WP_174497459.1">
    <property type="nucleotide sequence ID" value="NZ_CADDWK010000015.1"/>
</dbReference>
<evidence type="ECO:0000313" key="1">
    <source>
        <dbReference type="EMBL" id="MBB6454983.1"/>
    </source>
</evidence>
<protein>
    <recommendedName>
        <fullName evidence="3">Peptidyl-prolyl cis-trans isomerase</fullName>
    </recommendedName>
</protein>
<dbReference type="EMBL" id="JACHGH010000014">
    <property type="protein sequence ID" value="MBB6454983.1"/>
    <property type="molecule type" value="Genomic_DNA"/>
</dbReference>
<evidence type="ECO:0008006" key="3">
    <source>
        <dbReference type="Google" id="ProtNLM"/>
    </source>
</evidence>
<dbReference type="AlphaFoldDB" id="A0A841Q9K2"/>
<organism evidence="1 2">
    <name type="scientific">Salirhabdus euzebyi</name>
    <dbReference type="NCBI Taxonomy" id="394506"/>
    <lineage>
        <taxon>Bacteria</taxon>
        <taxon>Bacillati</taxon>
        <taxon>Bacillota</taxon>
        <taxon>Bacilli</taxon>
        <taxon>Bacillales</taxon>
        <taxon>Bacillaceae</taxon>
        <taxon>Salirhabdus</taxon>
    </lineage>
</organism>
<gene>
    <name evidence="1" type="ORF">HNQ94_003477</name>
</gene>
<sequence length="165" mass="18679">MIVQLKGNVGFPITLDPSVWIFDDRKVEFDQAFNPTGGENVENNENDLEQASERWNREVYMQQKIKPPVNKSLSKAERKKALESTYVMSIKPFLANAEVKDNASNAILLTEQGDQTVTIEQLENGYFLFAVEGKPLKEDGPLYFYFGDGSNKDTPIRGVKQITIE</sequence>
<dbReference type="Proteomes" id="UP000581688">
    <property type="component" value="Unassembled WGS sequence"/>
</dbReference>
<proteinExistence type="predicted"/>